<accession>A0A9K3CNQ3</accession>
<proteinExistence type="predicted"/>
<organism evidence="5 6">
    <name type="scientific">Kipferlia bialata</name>
    <dbReference type="NCBI Taxonomy" id="797122"/>
    <lineage>
        <taxon>Eukaryota</taxon>
        <taxon>Metamonada</taxon>
        <taxon>Carpediemonas-like organisms</taxon>
        <taxon>Kipferlia</taxon>
    </lineage>
</organism>
<reference evidence="5 6" key="1">
    <citation type="journal article" date="2018" name="PLoS ONE">
        <title>The draft genome of Kipferlia bialata reveals reductive genome evolution in fornicate parasites.</title>
        <authorList>
            <person name="Tanifuji G."/>
            <person name="Takabayashi S."/>
            <person name="Kume K."/>
            <person name="Takagi M."/>
            <person name="Nakayama T."/>
            <person name="Kamikawa R."/>
            <person name="Inagaki Y."/>
            <person name="Hashimoto T."/>
        </authorList>
    </citation>
    <scope>NUCLEOTIDE SEQUENCE [LARGE SCALE GENOMIC DNA]</scope>
    <source>
        <strain evidence="5">NY0173</strain>
    </source>
</reference>
<gene>
    <name evidence="5" type="ORF">KIPB_000581</name>
</gene>
<feature type="region of interest" description="Disordered" evidence="3">
    <location>
        <begin position="1"/>
        <end position="30"/>
    </location>
</feature>
<feature type="compositionally biased region" description="Basic residues" evidence="3">
    <location>
        <begin position="172"/>
        <end position="188"/>
    </location>
</feature>
<dbReference type="EMBL" id="BDIP01000070">
    <property type="protein sequence ID" value="GIQ79877.1"/>
    <property type="molecule type" value="Genomic_DNA"/>
</dbReference>
<evidence type="ECO:0000256" key="3">
    <source>
        <dbReference type="SAM" id="MobiDB-lite"/>
    </source>
</evidence>
<evidence type="ECO:0000313" key="5">
    <source>
        <dbReference type="EMBL" id="GIQ79877.1"/>
    </source>
</evidence>
<dbReference type="PANTHER" id="PTHR21686">
    <property type="entry name" value="DEOXYNUCLEOTIDYLTRANSFERASE TERMINAL-INTERACTING PROTEIN 2"/>
    <property type="match status" value="1"/>
</dbReference>
<sequence length="198" mass="22979">MLRNYFDVKPEDYVESDSEGEADESTKARVLSEEARQALEKALPMGTDVNAAPVSREAEERQKRIAKWSQCPSLDQTDKTKRELQMLALRTYIDPARHYKKSDWKNLPQRGVFGTYNVSADRYHQRKTKKEQSKDMFGELLLTDDRSREWTRRKSGEIADAKHNAAQYFVRPKNKKGKKKGAAKKSAKKPYQVKPSFY</sequence>
<dbReference type="AlphaFoldDB" id="A0A9K3CNQ3"/>
<evidence type="ECO:0000313" key="6">
    <source>
        <dbReference type="Proteomes" id="UP000265618"/>
    </source>
</evidence>
<dbReference type="GO" id="GO:0005730">
    <property type="term" value="C:nucleolus"/>
    <property type="evidence" value="ECO:0007669"/>
    <property type="project" value="UniProtKB-SubCell"/>
</dbReference>
<evidence type="ECO:0000256" key="2">
    <source>
        <dbReference type="ARBA" id="ARBA00023242"/>
    </source>
</evidence>
<feature type="domain" description="Fcf2 pre-rRNA processing C-terminal" evidence="4">
    <location>
        <begin position="63"/>
        <end position="154"/>
    </location>
</feature>
<dbReference type="InterPro" id="IPR039883">
    <property type="entry name" value="Fcf2/DNTTIP2"/>
</dbReference>
<dbReference type="Pfam" id="PF08698">
    <property type="entry name" value="Fcf2"/>
    <property type="match status" value="1"/>
</dbReference>
<keyword evidence="2" id="KW-0539">Nucleus</keyword>
<comment type="subcellular location">
    <subcellularLocation>
        <location evidence="1">Nucleus</location>
        <location evidence="1">Nucleolus</location>
    </subcellularLocation>
</comment>
<dbReference type="InterPro" id="IPR014810">
    <property type="entry name" value="Fcf2_C"/>
</dbReference>
<dbReference type="Proteomes" id="UP000265618">
    <property type="component" value="Unassembled WGS sequence"/>
</dbReference>
<dbReference type="OrthoDB" id="427886at2759"/>
<evidence type="ECO:0000256" key="1">
    <source>
        <dbReference type="ARBA" id="ARBA00004604"/>
    </source>
</evidence>
<keyword evidence="6" id="KW-1185">Reference proteome</keyword>
<name>A0A9K3CNQ3_9EUKA</name>
<comment type="caution">
    <text evidence="5">The sequence shown here is derived from an EMBL/GenBank/DDBJ whole genome shotgun (WGS) entry which is preliminary data.</text>
</comment>
<protein>
    <recommendedName>
        <fullName evidence="4">Fcf2 pre-rRNA processing C-terminal domain-containing protein</fullName>
    </recommendedName>
</protein>
<feature type="compositionally biased region" description="Basic and acidic residues" evidence="3">
    <location>
        <begin position="1"/>
        <end position="12"/>
    </location>
</feature>
<feature type="region of interest" description="Disordered" evidence="3">
    <location>
        <begin position="162"/>
        <end position="198"/>
    </location>
</feature>
<dbReference type="PANTHER" id="PTHR21686:SF12">
    <property type="entry name" value="DEOXYNUCLEOTIDYLTRANSFERASE TERMINAL-INTERACTING PROTEIN 2"/>
    <property type="match status" value="1"/>
</dbReference>
<dbReference type="GO" id="GO:0006396">
    <property type="term" value="P:RNA processing"/>
    <property type="evidence" value="ECO:0007669"/>
    <property type="project" value="TreeGrafter"/>
</dbReference>
<dbReference type="GO" id="GO:0003723">
    <property type="term" value="F:RNA binding"/>
    <property type="evidence" value="ECO:0007669"/>
    <property type="project" value="TreeGrafter"/>
</dbReference>
<feature type="compositionally biased region" description="Acidic residues" evidence="3">
    <location>
        <begin position="13"/>
        <end position="23"/>
    </location>
</feature>
<evidence type="ECO:0000259" key="4">
    <source>
        <dbReference type="Pfam" id="PF08698"/>
    </source>
</evidence>